<protein>
    <submittedName>
        <fullName evidence="1">Uncharacterized protein</fullName>
    </submittedName>
</protein>
<name>A0A0F9TEH5_9ZZZZ</name>
<dbReference type="AlphaFoldDB" id="A0A0F9TEH5"/>
<sequence length="69" mass="7454">MSGDPEYSGIDVVSYSNCIDSEDYHCGKCGKYVSEADGFYGAAERADGEPQKIYCDDVCCKAAEPDIVL</sequence>
<comment type="caution">
    <text evidence="1">The sequence shown here is derived from an EMBL/GenBank/DDBJ whole genome shotgun (WGS) entry which is preliminary data.</text>
</comment>
<evidence type="ECO:0000313" key="1">
    <source>
        <dbReference type="EMBL" id="KKN77629.1"/>
    </source>
</evidence>
<organism evidence="1">
    <name type="scientific">marine sediment metagenome</name>
    <dbReference type="NCBI Taxonomy" id="412755"/>
    <lineage>
        <taxon>unclassified sequences</taxon>
        <taxon>metagenomes</taxon>
        <taxon>ecological metagenomes</taxon>
    </lineage>
</organism>
<proteinExistence type="predicted"/>
<gene>
    <name evidence="1" type="ORF">LCGC14_0359050</name>
</gene>
<accession>A0A0F9TEH5</accession>
<reference evidence="1" key="1">
    <citation type="journal article" date="2015" name="Nature">
        <title>Complex archaea that bridge the gap between prokaryotes and eukaryotes.</title>
        <authorList>
            <person name="Spang A."/>
            <person name="Saw J.H."/>
            <person name="Jorgensen S.L."/>
            <person name="Zaremba-Niedzwiedzka K."/>
            <person name="Martijn J."/>
            <person name="Lind A.E."/>
            <person name="van Eijk R."/>
            <person name="Schleper C."/>
            <person name="Guy L."/>
            <person name="Ettema T.J."/>
        </authorList>
    </citation>
    <scope>NUCLEOTIDE SEQUENCE</scope>
</reference>
<dbReference type="EMBL" id="LAZR01000276">
    <property type="protein sequence ID" value="KKN77629.1"/>
    <property type="molecule type" value="Genomic_DNA"/>
</dbReference>